<dbReference type="RefSeq" id="WP_346581516.1">
    <property type="nucleotide sequence ID" value="NZ_JBDJLH010000001.1"/>
</dbReference>
<keyword evidence="2" id="KW-1185">Reference proteome</keyword>
<organism evidence="1 2">
    <name type="scientific">Sphingobacterium kitahiroshimense</name>
    <dbReference type="NCBI Taxonomy" id="470446"/>
    <lineage>
        <taxon>Bacteria</taxon>
        <taxon>Pseudomonadati</taxon>
        <taxon>Bacteroidota</taxon>
        <taxon>Sphingobacteriia</taxon>
        <taxon>Sphingobacteriales</taxon>
        <taxon>Sphingobacteriaceae</taxon>
        <taxon>Sphingobacterium</taxon>
    </lineage>
</organism>
<proteinExistence type="predicted"/>
<name>A0ABV0BWD2_9SPHI</name>
<dbReference type="Proteomes" id="UP001409291">
    <property type="component" value="Unassembled WGS sequence"/>
</dbReference>
<evidence type="ECO:0000313" key="1">
    <source>
        <dbReference type="EMBL" id="MEN5378318.1"/>
    </source>
</evidence>
<gene>
    <name evidence="1" type="ORF">ABE541_13720</name>
</gene>
<reference evidence="1 2" key="1">
    <citation type="submission" date="2024-04" db="EMBL/GenBank/DDBJ databases">
        <title>WGS of bacteria from Torrens River.</title>
        <authorList>
            <person name="Wyrsch E.R."/>
            <person name="Drigo B."/>
        </authorList>
    </citation>
    <scope>NUCLEOTIDE SEQUENCE [LARGE SCALE GENOMIC DNA]</scope>
    <source>
        <strain evidence="1 2">TWI391</strain>
    </source>
</reference>
<sequence>MSRLFVITSIIFLTFVACQPNTSHQRPAVEDKSQDTELHRQSGITFLEGGLTHKMEKKSGITDTIFISVHKPDSAHIILESPTNTANIRIGQLFFPNGSADGPFGKVLEYRFTDTGQYYITVSENLMVGDHYNGAYQVRIINGLSK</sequence>
<accession>A0ABV0BWD2</accession>
<protein>
    <submittedName>
        <fullName evidence="1">Uncharacterized protein</fullName>
    </submittedName>
</protein>
<comment type="caution">
    <text evidence="1">The sequence shown here is derived from an EMBL/GenBank/DDBJ whole genome shotgun (WGS) entry which is preliminary data.</text>
</comment>
<dbReference type="PROSITE" id="PS51257">
    <property type="entry name" value="PROKAR_LIPOPROTEIN"/>
    <property type="match status" value="1"/>
</dbReference>
<evidence type="ECO:0000313" key="2">
    <source>
        <dbReference type="Proteomes" id="UP001409291"/>
    </source>
</evidence>
<dbReference type="EMBL" id="JBDJNQ010000006">
    <property type="protein sequence ID" value="MEN5378318.1"/>
    <property type="molecule type" value="Genomic_DNA"/>
</dbReference>